<reference evidence="3" key="3">
    <citation type="submission" date="2023-05" db="EMBL/GenBank/DDBJ databases">
        <authorList>
            <person name="Smith C.H."/>
        </authorList>
    </citation>
    <scope>NUCLEOTIDE SEQUENCE</scope>
    <source>
        <strain evidence="3">CHS0354</strain>
        <tissue evidence="3">Mantle</tissue>
    </source>
</reference>
<evidence type="ECO:0000256" key="1">
    <source>
        <dbReference type="SAM" id="Phobius"/>
    </source>
</evidence>
<reference evidence="3" key="1">
    <citation type="journal article" date="2021" name="Genome Biol. Evol.">
        <title>A High-Quality Reference Genome for a Parasitic Bivalve with Doubly Uniparental Inheritance (Bivalvia: Unionida).</title>
        <authorList>
            <person name="Smith C.H."/>
        </authorList>
    </citation>
    <scope>NUCLEOTIDE SEQUENCE</scope>
    <source>
        <strain evidence="3">CHS0354</strain>
    </source>
</reference>
<name>A0AAE0TCK7_9BIVA</name>
<keyword evidence="4" id="KW-1185">Reference proteome</keyword>
<keyword evidence="2" id="KW-0732">Signal</keyword>
<reference evidence="3" key="2">
    <citation type="journal article" date="2021" name="Genome Biol. Evol.">
        <title>Developing a high-quality reference genome for a parasitic bivalve with doubly uniparental inheritance (Bivalvia: Unionida).</title>
        <authorList>
            <person name="Smith C.H."/>
        </authorList>
    </citation>
    <scope>NUCLEOTIDE SEQUENCE</scope>
    <source>
        <strain evidence="3">CHS0354</strain>
        <tissue evidence="3">Mantle</tissue>
    </source>
</reference>
<feature type="signal peptide" evidence="2">
    <location>
        <begin position="1"/>
        <end position="17"/>
    </location>
</feature>
<keyword evidence="1" id="KW-1133">Transmembrane helix</keyword>
<accession>A0AAE0TCK7</accession>
<evidence type="ECO:0000313" key="4">
    <source>
        <dbReference type="Proteomes" id="UP001195483"/>
    </source>
</evidence>
<sequence>MIKTIFVFSCLVVLATCTFYGYGGYDDDDYGFYGGYNVGYGVLGGGYGFGYNPWRWGHWGHRFPWYGGYGGYGFGGFGYLRRGYYGKKY</sequence>
<evidence type="ECO:0000256" key="2">
    <source>
        <dbReference type="SAM" id="SignalP"/>
    </source>
</evidence>
<gene>
    <name evidence="3" type="ORF">CHS0354_018779</name>
</gene>
<organism evidence="3 4">
    <name type="scientific">Potamilus streckersoni</name>
    <dbReference type="NCBI Taxonomy" id="2493646"/>
    <lineage>
        <taxon>Eukaryota</taxon>
        <taxon>Metazoa</taxon>
        <taxon>Spiralia</taxon>
        <taxon>Lophotrochozoa</taxon>
        <taxon>Mollusca</taxon>
        <taxon>Bivalvia</taxon>
        <taxon>Autobranchia</taxon>
        <taxon>Heteroconchia</taxon>
        <taxon>Palaeoheterodonta</taxon>
        <taxon>Unionida</taxon>
        <taxon>Unionoidea</taxon>
        <taxon>Unionidae</taxon>
        <taxon>Ambleminae</taxon>
        <taxon>Lampsilini</taxon>
        <taxon>Potamilus</taxon>
    </lineage>
</organism>
<comment type="caution">
    <text evidence="3">The sequence shown here is derived from an EMBL/GenBank/DDBJ whole genome shotgun (WGS) entry which is preliminary data.</text>
</comment>
<evidence type="ECO:0000313" key="3">
    <source>
        <dbReference type="EMBL" id="KAK3607298.1"/>
    </source>
</evidence>
<dbReference type="EMBL" id="JAEAOA010001149">
    <property type="protein sequence ID" value="KAK3607298.1"/>
    <property type="molecule type" value="Genomic_DNA"/>
</dbReference>
<proteinExistence type="predicted"/>
<feature type="transmembrane region" description="Helical" evidence="1">
    <location>
        <begin position="63"/>
        <end position="80"/>
    </location>
</feature>
<protein>
    <submittedName>
        <fullName evidence="3">Uncharacterized protein</fullName>
    </submittedName>
</protein>
<dbReference type="Proteomes" id="UP001195483">
    <property type="component" value="Unassembled WGS sequence"/>
</dbReference>
<keyword evidence="1" id="KW-0472">Membrane</keyword>
<keyword evidence="1" id="KW-0812">Transmembrane</keyword>
<dbReference type="AlphaFoldDB" id="A0AAE0TCK7"/>
<feature type="chain" id="PRO_5042173585" evidence="2">
    <location>
        <begin position="18"/>
        <end position="89"/>
    </location>
</feature>